<dbReference type="SUPFAM" id="SSF53187">
    <property type="entry name" value="Zn-dependent exopeptidases"/>
    <property type="match status" value="1"/>
</dbReference>
<evidence type="ECO:0000313" key="10">
    <source>
        <dbReference type="Proteomes" id="UP001529340"/>
    </source>
</evidence>
<dbReference type="SUPFAM" id="SSF55031">
    <property type="entry name" value="Bacterial exopeptidase dimerisation domain"/>
    <property type="match status" value="1"/>
</dbReference>
<dbReference type="PROSITE" id="PS00758">
    <property type="entry name" value="ARGE_DAPE_CPG2_1"/>
    <property type="match status" value="1"/>
</dbReference>
<keyword evidence="6" id="KW-0862">Zinc</keyword>
<keyword evidence="10" id="KW-1185">Reference proteome</keyword>
<dbReference type="Proteomes" id="UP001529340">
    <property type="component" value="Unassembled WGS sequence"/>
</dbReference>
<dbReference type="InterPro" id="IPR002933">
    <property type="entry name" value="Peptidase_M20"/>
</dbReference>
<reference evidence="9 10" key="3">
    <citation type="submission" date="2023-06" db="EMBL/GenBank/DDBJ databases">
        <authorList>
            <person name="Zeman M."/>
            <person name="Kubasova T."/>
            <person name="Jahodarova E."/>
            <person name="Nykrynova M."/>
            <person name="Rychlik I."/>
        </authorList>
    </citation>
    <scope>NUCLEOTIDE SEQUENCE [LARGE SCALE GENOMIC DNA]</scope>
    <source>
        <strain evidence="9 10">ET39</strain>
    </source>
</reference>
<dbReference type="Gene3D" id="3.40.630.10">
    <property type="entry name" value="Zn peptidases"/>
    <property type="match status" value="1"/>
</dbReference>
<dbReference type="InterPro" id="IPR050072">
    <property type="entry name" value="Peptidase_M20A"/>
</dbReference>
<evidence type="ECO:0000313" key="9">
    <source>
        <dbReference type="EMBL" id="MDM8157351.1"/>
    </source>
</evidence>
<keyword evidence="3" id="KW-0645">Protease</keyword>
<evidence type="ECO:0000256" key="4">
    <source>
        <dbReference type="ARBA" id="ARBA00022723"/>
    </source>
</evidence>
<evidence type="ECO:0000256" key="2">
    <source>
        <dbReference type="ARBA" id="ARBA00006247"/>
    </source>
</evidence>
<keyword evidence="5 9" id="KW-0378">Hydrolase</keyword>
<dbReference type="Gene3D" id="3.30.70.360">
    <property type="match status" value="2"/>
</dbReference>
<comment type="similarity">
    <text evidence="2">Belongs to the peptidase M20A family.</text>
</comment>
<dbReference type="InterPro" id="IPR036264">
    <property type="entry name" value="Bact_exopeptidase_dim_dom"/>
</dbReference>
<dbReference type="GO" id="GO:0016805">
    <property type="term" value="F:dipeptidase activity"/>
    <property type="evidence" value="ECO:0007669"/>
    <property type="project" value="UniProtKB-KW"/>
</dbReference>
<accession>A0ABT7UCI8</accession>
<protein>
    <submittedName>
        <fullName evidence="9">Sapep family Mn(2+)-dependent dipeptidase</fullName>
        <ecNumber evidence="9">3.4.13.-</ecNumber>
    </submittedName>
</protein>
<gene>
    <name evidence="9" type="ORF">QUV96_06850</name>
</gene>
<comment type="caution">
    <text evidence="9">The sequence shown here is derived from an EMBL/GenBank/DDBJ whole genome shotgun (WGS) entry which is preliminary data.</text>
</comment>
<keyword evidence="8" id="KW-0482">Metalloprotease</keyword>
<evidence type="ECO:0000256" key="3">
    <source>
        <dbReference type="ARBA" id="ARBA00022670"/>
    </source>
</evidence>
<dbReference type="InterPro" id="IPR001261">
    <property type="entry name" value="ArgE/DapE_CS"/>
</dbReference>
<dbReference type="EMBL" id="JAUDCG010000026">
    <property type="protein sequence ID" value="MDM8157351.1"/>
    <property type="molecule type" value="Genomic_DNA"/>
</dbReference>
<dbReference type="InterPro" id="IPR010964">
    <property type="entry name" value="M20A_pepV-rel"/>
</dbReference>
<evidence type="ECO:0000256" key="6">
    <source>
        <dbReference type="ARBA" id="ARBA00022833"/>
    </source>
</evidence>
<reference evidence="10" key="1">
    <citation type="submission" date="2023-06" db="EMBL/GenBank/DDBJ databases">
        <title>Identification and characterization of horizontal gene transfer across gut microbiota members of farm animals based on homology search.</title>
        <authorList>
            <person name="Zeman M."/>
            <person name="Kubasova T."/>
            <person name="Jahodarova E."/>
            <person name="Nykrynova M."/>
            <person name="Rychlik I."/>
        </authorList>
    </citation>
    <scope>NUCLEOTIDE SEQUENCE [LARGE SCALE GENOMIC DNA]</scope>
    <source>
        <strain evidence="10">ET39</strain>
    </source>
</reference>
<evidence type="ECO:0000256" key="7">
    <source>
        <dbReference type="ARBA" id="ARBA00022997"/>
    </source>
</evidence>
<dbReference type="PANTHER" id="PTHR43808:SF31">
    <property type="entry name" value="N-ACETYL-L-CITRULLINE DEACETYLASE"/>
    <property type="match status" value="1"/>
</dbReference>
<dbReference type="PANTHER" id="PTHR43808">
    <property type="entry name" value="ACETYLORNITHINE DEACETYLASE"/>
    <property type="match status" value="1"/>
</dbReference>
<dbReference type="RefSeq" id="WP_289607810.1">
    <property type="nucleotide sequence ID" value="NZ_JAUDCG010000026.1"/>
</dbReference>
<dbReference type="EC" id="3.4.13.-" evidence="9"/>
<evidence type="ECO:0000256" key="1">
    <source>
        <dbReference type="ARBA" id="ARBA00001947"/>
    </source>
</evidence>
<organism evidence="9 10">
    <name type="scientific">Amedibacillus dolichus</name>
    <dbReference type="NCBI Taxonomy" id="31971"/>
    <lineage>
        <taxon>Bacteria</taxon>
        <taxon>Bacillati</taxon>
        <taxon>Bacillota</taxon>
        <taxon>Erysipelotrichia</taxon>
        <taxon>Erysipelotrichales</taxon>
        <taxon>Erysipelotrichaceae</taxon>
        <taxon>Amedibacillus</taxon>
    </lineage>
</organism>
<reference evidence="9 10" key="2">
    <citation type="submission" date="2023-06" db="EMBL/GenBank/DDBJ databases">
        <title>Identification and characterization of horizontal gene transfer across gut microbiota members of farm animals based on homology search.</title>
        <authorList>
            <person name="Schwarzerova J."/>
            <person name="Nykrynova M."/>
            <person name="Jureckova K."/>
            <person name="Cejkova D."/>
            <person name="Rychlik I."/>
        </authorList>
    </citation>
    <scope>NUCLEOTIDE SEQUENCE [LARGE SCALE GENOMIC DNA]</scope>
    <source>
        <strain evidence="9 10">ET39</strain>
    </source>
</reference>
<keyword evidence="4" id="KW-0479">Metal-binding</keyword>
<evidence type="ECO:0000256" key="5">
    <source>
        <dbReference type="ARBA" id="ARBA00022801"/>
    </source>
</evidence>
<keyword evidence="7 9" id="KW-0224">Dipeptidase</keyword>
<dbReference type="NCBIfam" id="TIGR01887">
    <property type="entry name" value="dipeptidaselike"/>
    <property type="match status" value="1"/>
</dbReference>
<comment type="cofactor">
    <cofactor evidence="1">
        <name>Zn(2+)</name>
        <dbReference type="ChEBI" id="CHEBI:29105"/>
    </cofactor>
</comment>
<sequence length="449" mass="49888">MDIREKIEMWKPQLLEDLAALVAVPSVMDPASAEPQAPFGTGVRKAFDTFAAIAEKKGFSVRDFDGYALDARLGEGEDYIGVLGHLDVVEARDQKGWDSDPFVMRQDGDLLYGRGVNDDKGPLLAALYAAWLIREQGLPLRHPIRIIAGGAEETTWECMEWYFQKNPQPLCGFSPDGNFPIVNGEKGILQVRFLFPKTQGVTLASAKRVNFVCDDLQVELPFDIAGERAVEKTQEEAGVRLHYKGKSALSRNPQRGDNAIFHFVKDLAARSCTGGLQDALTMIREQFLDDFYGEKSGLAAQDPAMGNNSVCVMSMSTCAQGIEVCVDVRYVKSVSEEALRRRLSQIADHYHASLEILRHKRLLYVDADSELIQALKRAYARVMHEEAQVFTKGGASYARVLDHGVAFGATFDGEDPRPHMENECQRISSLLKACAIYYEALVELAVEKE</sequence>
<name>A0ABT7UCI8_9FIRM</name>
<dbReference type="Pfam" id="PF01546">
    <property type="entry name" value="Peptidase_M20"/>
    <property type="match status" value="1"/>
</dbReference>
<evidence type="ECO:0000256" key="8">
    <source>
        <dbReference type="ARBA" id="ARBA00023049"/>
    </source>
</evidence>
<proteinExistence type="inferred from homology"/>